<dbReference type="EMBL" id="RBKU01000001">
    <property type="protein sequence ID" value="RKR80611.1"/>
    <property type="molecule type" value="Genomic_DNA"/>
</dbReference>
<gene>
    <name evidence="1" type="ORF">BDD43_0735</name>
</gene>
<name>A0A495IW80_9SPHI</name>
<dbReference type="Proteomes" id="UP000268007">
    <property type="component" value="Unassembled WGS sequence"/>
</dbReference>
<sequence length="63" mass="6961">METISDNLSRHSYYIANGDYLSRNAAGAAIKRRLLNIRYGNGASVVVRARESLVHGEGKQLKV</sequence>
<organism evidence="1 2">
    <name type="scientific">Mucilaginibacter gracilis</name>
    <dbReference type="NCBI Taxonomy" id="423350"/>
    <lineage>
        <taxon>Bacteria</taxon>
        <taxon>Pseudomonadati</taxon>
        <taxon>Bacteroidota</taxon>
        <taxon>Sphingobacteriia</taxon>
        <taxon>Sphingobacteriales</taxon>
        <taxon>Sphingobacteriaceae</taxon>
        <taxon>Mucilaginibacter</taxon>
    </lineage>
</organism>
<comment type="caution">
    <text evidence="1">The sequence shown here is derived from an EMBL/GenBank/DDBJ whole genome shotgun (WGS) entry which is preliminary data.</text>
</comment>
<protein>
    <submittedName>
        <fullName evidence="1">Uncharacterized protein</fullName>
    </submittedName>
</protein>
<keyword evidence="2" id="KW-1185">Reference proteome</keyword>
<evidence type="ECO:0000313" key="1">
    <source>
        <dbReference type="EMBL" id="RKR80611.1"/>
    </source>
</evidence>
<accession>A0A495IW80</accession>
<proteinExistence type="predicted"/>
<dbReference type="AlphaFoldDB" id="A0A495IW80"/>
<evidence type="ECO:0000313" key="2">
    <source>
        <dbReference type="Proteomes" id="UP000268007"/>
    </source>
</evidence>
<reference evidence="1 2" key="1">
    <citation type="submission" date="2018-10" db="EMBL/GenBank/DDBJ databases">
        <title>Genomic Encyclopedia of Archaeal and Bacterial Type Strains, Phase II (KMG-II): from individual species to whole genera.</title>
        <authorList>
            <person name="Goeker M."/>
        </authorList>
    </citation>
    <scope>NUCLEOTIDE SEQUENCE [LARGE SCALE GENOMIC DNA]</scope>
    <source>
        <strain evidence="1 2">DSM 18602</strain>
    </source>
</reference>
<dbReference type="RefSeq" id="WP_121196404.1">
    <property type="nucleotide sequence ID" value="NZ_RBKU01000001.1"/>
</dbReference>